<comment type="caution">
    <text evidence="5">The sequence shown here is derived from an EMBL/GenBank/DDBJ whole genome shotgun (WGS) entry which is preliminary data.</text>
</comment>
<comment type="similarity">
    <text evidence="1">Belongs to the aspartyl/asparaginyl beta-hydroxylase family.</text>
</comment>
<accession>A0A501XES1</accession>
<dbReference type="AlphaFoldDB" id="A0A501XES1"/>
<dbReference type="GO" id="GO:0016020">
    <property type="term" value="C:membrane"/>
    <property type="evidence" value="ECO:0007669"/>
    <property type="project" value="TreeGrafter"/>
</dbReference>
<evidence type="ECO:0000256" key="3">
    <source>
        <dbReference type="ARBA" id="ARBA00023002"/>
    </source>
</evidence>
<dbReference type="Pfam" id="PF05118">
    <property type="entry name" value="Asp_Arg_Hydrox"/>
    <property type="match status" value="1"/>
</dbReference>
<dbReference type="PANTHER" id="PTHR46332:SF5">
    <property type="entry name" value="ASPARTATE BETA-HYDROXYLASE DOMAIN CONTAINING 2"/>
    <property type="match status" value="1"/>
</dbReference>
<dbReference type="Gene3D" id="2.60.120.330">
    <property type="entry name" value="B-lactam Antibiotic, Isopenicillin N Synthase, Chain"/>
    <property type="match status" value="1"/>
</dbReference>
<evidence type="ECO:0000256" key="1">
    <source>
        <dbReference type="ARBA" id="ARBA00007730"/>
    </source>
</evidence>
<keyword evidence="6" id="KW-1185">Reference proteome</keyword>
<organism evidence="5 6">
    <name type="scientific">Sandaracinobacter neustonicus</name>
    <dbReference type="NCBI Taxonomy" id="1715348"/>
    <lineage>
        <taxon>Bacteria</taxon>
        <taxon>Pseudomonadati</taxon>
        <taxon>Pseudomonadota</taxon>
        <taxon>Alphaproteobacteria</taxon>
        <taxon>Sphingomonadales</taxon>
        <taxon>Sphingosinicellaceae</taxon>
        <taxon>Sandaracinobacter</taxon>
    </lineage>
</organism>
<dbReference type="InterPro" id="IPR011990">
    <property type="entry name" value="TPR-like_helical_dom_sf"/>
</dbReference>
<dbReference type="Proteomes" id="UP000319897">
    <property type="component" value="Unassembled WGS sequence"/>
</dbReference>
<sequence length="416" mass="45771">MAARQAGDRAQELALLTEAMRLDGAHPVVCNARGLRALADGEFDLAAQLFEHALTADPGQQPLLMNLAAARHGQGDKTGELEALKAAIAVDQRHLMAQIRLADWYENDGNLPAAAEHWHNVLAMAPMADDLPEPLIARIEAGRRFVQAQNADFAEKLEAGLAQARAGVDKTSSRRFGACVDAMLGRRRIFANECSGLHYPFLPADEFFERRLFPWMAELESRTDVIRAEFRALAAGMSDAIRPYVRQEAGTPANKWSPLDNRLDWGACFLWEYGAPNQPVLDACPETARALAALPRNHIPGRAPSAFFSLLKPRTRIPPHTGVTNTRAIIHLPLIVPGDCGFRVGGETRQWREGEAFAFDDTIEHEAWNDGDELRVVLIFDVWNPHLSEEEQKLLVQFFAAADAGGHNPAGMSRGG</sequence>
<gene>
    <name evidence="5" type="ORF">FJQ54_16625</name>
</gene>
<feature type="domain" description="Aspartyl/asparaginy/proline hydroxylase" evidence="4">
    <location>
        <begin position="221"/>
        <end position="385"/>
    </location>
</feature>
<dbReference type="InterPro" id="IPR051821">
    <property type="entry name" value="Asp/Asn_beta-hydroxylase"/>
</dbReference>
<dbReference type="SUPFAM" id="SSF48452">
    <property type="entry name" value="TPR-like"/>
    <property type="match status" value="1"/>
</dbReference>
<keyword evidence="2" id="KW-0223">Dioxygenase</keyword>
<dbReference type="EMBL" id="VFSU01000034">
    <property type="protein sequence ID" value="TPE58827.1"/>
    <property type="molecule type" value="Genomic_DNA"/>
</dbReference>
<dbReference type="Gene3D" id="1.25.40.10">
    <property type="entry name" value="Tetratricopeptide repeat domain"/>
    <property type="match status" value="1"/>
</dbReference>
<keyword evidence="3" id="KW-0560">Oxidoreductase</keyword>
<dbReference type="SUPFAM" id="SSF51197">
    <property type="entry name" value="Clavaminate synthase-like"/>
    <property type="match status" value="1"/>
</dbReference>
<evidence type="ECO:0000313" key="5">
    <source>
        <dbReference type="EMBL" id="TPE58827.1"/>
    </source>
</evidence>
<dbReference type="InterPro" id="IPR027443">
    <property type="entry name" value="IPNS-like_sf"/>
</dbReference>
<protein>
    <recommendedName>
        <fullName evidence="4">Aspartyl/asparaginy/proline hydroxylase domain-containing protein</fullName>
    </recommendedName>
</protein>
<proteinExistence type="inferred from homology"/>
<evidence type="ECO:0000256" key="2">
    <source>
        <dbReference type="ARBA" id="ARBA00022964"/>
    </source>
</evidence>
<dbReference type="GO" id="GO:0051213">
    <property type="term" value="F:dioxygenase activity"/>
    <property type="evidence" value="ECO:0007669"/>
    <property type="project" value="UniProtKB-KW"/>
</dbReference>
<dbReference type="InterPro" id="IPR007803">
    <property type="entry name" value="Asp/Arg/Pro-Hydrxlase"/>
</dbReference>
<dbReference type="PANTHER" id="PTHR46332">
    <property type="entry name" value="ASPARTATE BETA-HYDROXYLASE DOMAIN-CONTAINING PROTEIN 2"/>
    <property type="match status" value="1"/>
</dbReference>
<name>A0A501XES1_9SPHN</name>
<reference evidence="5 6" key="1">
    <citation type="submission" date="2019-06" db="EMBL/GenBank/DDBJ databases">
        <authorList>
            <person name="Lee I."/>
            <person name="Jang G.I."/>
            <person name="Hwang C.Y."/>
        </authorList>
    </citation>
    <scope>NUCLEOTIDE SEQUENCE [LARGE SCALE GENOMIC DNA]</scope>
    <source>
        <strain evidence="5 6">PAMC 28131</strain>
    </source>
</reference>
<evidence type="ECO:0000259" key="4">
    <source>
        <dbReference type="Pfam" id="PF05118"/>
    </source>
</evidence>
<evidence type="ECO:0000313" key="6">
    <source>
        <dbReference type="Proteomes" id="UP000319897"/>
    </source>
</evidence>
<dbReference type="OrthoDB" id="21665at2"/>